<evidence type="ECO:0000256" key="6">
    <source>
        <dbReference type="ARBA" id="ARBA00023170"/>
    </source>
</evidence>
<gene>
    <name evidence="11" type="ORF">SteCoe_5172</name>
</gene>
<keyword evidence="12" id="KW-1185">Reference proteome</keyword>
<feature type="transmembrane region" description="Helical" evidence="8">
    <location>
        <begin position="111"/>
        <end position="130"/>
    </location>
</feature>
<evidence type="ECO:0000256" key="8">
    <source>
        <dbReference type="SAM" id="Phobius"/>
    </source>
</evidence>
<dbReference type="Gene3D" id="1.20.1070.10">
    <property type="entry name" value="Rhodopsin 7-helix transmembrane proteins"/>
    <property type="match status" value="1"/>
</dbReference>
<dbReference type="GO" id="GO:0005886">
    <property type="term" value="C:plasma membrane"/>
    <property type="evidence" value="ECO:0007669"/>
    <property type="project" value="TreeGrafter"/>
</dbReference>
<dbReference type="InterPro" id="IPR022340">
    <property type="entry name" value="GPCR_GCR1_put"/>
</dbReference>
<dbReference type="PRINTS" id="PR02001">
    <property type="entry name" value="GCR1CAMPR"/>
</dbReference>
<keyword evidence="5 8" id="KW-0472">Membrane</keyword>
<dbReference type="InterPro" id="IPR017452">
    <property type="entry name" value="GPCR_Rhodpsn_7TM"/>
</dbReference>
<feature type="transmembrane region" description="Helical" evidence="8">
    <location>
        <begin position="78"/>
        <end position="99"/>
    </location>
</feature>
<evidence type="ECO:0000259" key="10">
    <source>
        <dbReference type="PROSITE" id="PS50262"/>
    </source>
</evidence>
<comment type="subcellular location">
    <subcellularLocation>
        <location evidence="1">Membrane</location>
        <topology evidence="1">Multi-pass membrane protein</topology>
    </subcellularLocation>
</comment>
<evidence type="ECO:0000256" key="7">
    <source>
        <dbReference type="ARBA" id="ARBA00023224"/>
    </source>
</evidence>
<reference evidence="11 12" key="1">
    <citation type="submission" date="2016-11" db="EMBL/GenBank/DDBJ databases">
        <title>The macronuclear genome of Stentor coeruleus: a giant cell with tiny introns.</title>
        <authorList>
            <person name="Slabodnick M."/>
            <person name="Ruby J.G."/>
            <person name="Reiff S.B."/>
            <person name="Swart E.C."/>
            <person name="Gosai S."/>
            <person name="Prabakaran S."/>
            <person name="Witkowska E."/>
            <person name="Larue G.E."/>
            <person name="Fisher S."/>
            <person name="Freeman R.M."/>
            <person name="Gunawardena J."/>
            <person name="Chu W."/>
            <person name="Stover N.A."/>
            <person name="Gregory B.D."/>
            <person name="Nowacki M."/>
            <person name="Derisi J."/>
            <person name="Roy S.W."/>
            <person name="Marshall W.F."/>
            <person name="Sood P."/>
        </authorList>
    </citation>
    <scope>NUCLEOTIDE SEQUENCE [LARGE SCALE GENOMIC DNA]</scope>
    <source>
        <strain evidence="11">WM001</strain>
    </source>
</reference>
<keyword evidence="7" id="KW-0807">Transducer</keyword>
<dbReference type="InterPro" id="IPR022343">
    <property type="entry name" value="GCR1-cAMP_receptor"/>
</dbReference>
<proteinExistence type="predicted"/>
<dbReference type="InterPro" id="IPR017981">
    <property type="entry name" value="GPCR_2-like_7TM"/>
</dbReference>
<keyword evidence="2 8" id="KW-0812">Transmembrane</keyword>
<keyword evidence="6" id="KW-0675">Receptor</keyword>
<evidence type="ECO:0000256" key="5">
    <source>
        <dbReference type="ARBA" id="ARBA00023136"/>
    </source>
</evidence>
<organism evidence="11 12">
    <name type="scientific">Stentor coeruleus</name>
    <dbReference type="NCBI Taxonomy" id="5963"/>
    <lineage>
        <taxon>Eukaryota</taxon>
        <taxon>Sar</taxon>
        <taxon>Alveolata</taxon>
        <taxon>Ciliophora</taxon>
        <taxon>Postciliodesmatophora</taxon>
        <taxon>Heterotrichea</taxon>
        <taxon>Heterotrichida</taxon>
        <taxon>Stentoridae</taxon>
        <taxon>Stentor</taxon>
    </lineage>
</organism>
<evidence type="ECO:0000313" key="12">
    <source>
        <dbReference type="Proteomes" id="UP000187209"/>
    </source>
</evidence>
<dbReference type="GO" id="GO:0004930">
    <property type="term" value="F:G protein-coupled receptor activity"/>
    <property type="evidence" value="ECO:0007669"/>
    <property type="project" value="UniProtKB-KW"/>
</dbReference>
<evidence type="ECO:0008006" key="13">
    <source>
        <dbReference type="Google" id="ProtNLM"/>
    </source>
</evidence>
<dbReference type="PRINTS" id="PR02000">
    <property type="entry name" value="GCR1PLANT"/>
</dbReference>
<evidence type="ECO:0000256" key="1">
    <source>
        <dbReference type="ARBA" id="ARBA00004141"/>
    </source>
</evidence>
<evidence type="ECO:0000313" key="11">
    <source>
        <dbReference type="EMBL" id="OMJ92178.1"/>
    </source>
</evidence>
<dbReference type="GO" id="GO:0007166">
    <property type="term" value="P:cell surface receptor signaling pathway"/>
    <property type="evidence" value="ECO:0007669"/>
    <property type="project" value="InterPro"/>
</dbReference>
<dbReference type="PANTHER" id="PTHR23112:SF0">
    <property type="entry name" value="TRANSMEMBRANE PROTEIN 116"/>
    <property type="match status" value="1"/>
</dbReference>
<feature type="transmembrane region" description="Helical" evidence="8">
    <location>
        <begin position="150"/>
        <end position="172"/>
    </location>
</feature>
<keyword evidence="4" id="KW-0297">G-protein coupled receptor</keyword>
<keyword evidence="3 8" id="KW-1133">Transmembrane helix</keyword>
<feature type="transmembrane region" description="Helical" evidence="8">
    <location>
        <begin position="201"/>
        <end position="219"/>
    </location>
</feature>
<feature type="transmembrane region" description="Helical" evidence="8">
    <location>
        <begin position="6"/>
        <end position="30"/>
    </location>
</feature>
<dbReference type="Pfam" id="PF05462">
    <property type="entry name" value="Dicty_CAR"/>
    <property type="match status" value="1"/>
</dbReference>
<dbReference type="PROSITE" id="PS50261">
    <property type="entry name" value="G_PROTEIN_RECEP_F2_4"/>
    <property type="match status" value="1"/>
</dbReference>
<dbReference type="PANTHER" id="PTHR23112">
    <property type="entry name" value="G PROTEIN-COUPLED RECEPTOR 157-RELATED"/>
    <property type="match status" value="1"/>
</dbReference>
<dbReference type="AlphaFoldDB" id="A0A1R2CT71"/>
<dbReference type="Proteomes" id="UP000187209">
    <property type="component" value="Unassembled WGS sequence"/>
</dbReference>
<name>A0A1R2CT71_9CILI</name>
<sequence length="275" mass="31832">MDSFYAVYLIIAVASIFSVMGSLFILIIYVKYPNLQCFAFRLVVYLSLFNFFESSSQLIPSYKIDPKMCLYQSMLNQFFGLCNILWTGFICLILYFQICEIQSNFVRNEKLYLLLTLLISSISIIIPVSFSSFGYVGGNCWIKEHELGNLFRFVFFFIPAWTVIALITIIYIKIIRTVQRESLLITEMTISSNRVISKLKMYPIVMIVGFLPLTVYRIFEVFIDPPIWLYAASIGFYTCIGFMNAVVYGLNEAVKDEVFKTYLKQDVCISMEDES</sequence>
<dbReference type="SUPFAM" id="SSF81321">
    <property type="entry name" value="Family A G protein-coupled receptor-like"/>
    <property type="match status" value="1"/>
</dbReference>
<dbReference type="OrthoDB" id="100006at2759"/>
<evidence type="ECO:0000256" key="2">
    <source>
        <dbReference type="ARBA" id="ARBA00022692"/>
    </source>
</evidence>
<feature type="domain" description="G-protein coupled receptors family 1 profile" evidence="10">
    <location>
        <begin position="2"/>
        <end position="248"/>
    </location>
</feature>
<dbReference type="PROSITE" id="PS50262">
    <property type="entry name" value="G_PROTEIN_RECEP_F1_2"/>
    <property type="match status" value="1"/>
</dbReference>
<accession>A0A1R2CT71</accession>
<dbReference type="GO" id="GO:0007189">
    <property type="term" value="P:adenylate cyclase-activating G protein-coupled receptor signaling pathway"/>
    <property type="evidence" value="ECO:0007669"/>
    <property type="project" value="TreeGrafter"/>
</dbReference>
<protein>
    <recommendedName>
        <fullName evidence="13">G-protein coupled receptors family 2 profile 2 domain-containing protein</fullName>
    </recommendedName>
</protein>
<comment type="caution">
    <text evidence="11">The sequence shown here is derived from an EMBL/GenBank/DDBJ whole genome shotgun (WGS) entry which is preliminary data.</text>
</comment>
<evidence type="ECO:0000256" key="3">
    <source>
        <dbReference type="ARBA" id="ARBA00022989"/>
    </source>
</evidence>
<feature type="transmembrane region" description="Helical" evidence="8">
    <location>
        <begin position="225"/>
        <end position="250"/>
    </location>
</feature>
<dbReference type="EMBL" id="MPUH01000067">
    <property type="protein sequence ID" value="OMJ92178.1"/>
    <property type="molecule type" value="Genomic_DNA"/>
</dbReference>
<evidence type="ECO:0000259" key="9">
    <source>
        <dbReference type="PROSITE" id="PS50261"/>
    </source>
</evidence>
<evidence type="ECO:0000256" key="4">
    <source>
        <dbReference type="ARBA" id="ARBA00023040"/>
    </source>
</evidence>
<feature type="domain" description="G-protein coupled receptors family 2 profile 2" evidence="9">
    <location>
        <begin position="7"/>
        <end position="252"/>
    </location>
</feature>